<proteinExistence type="predicted"/>
<reference evidence="1" key="1">
    <citation type="submission" date="2018-05" db="EMBL/GenBank/DDBJ databases">
        <authorList>
            <person name="Lanie J.A."/>
            <person name="Ng W.-L."/>
            <person name="Kazmierczak K.M."/>
            <person name="Andrzejewski T.M."/>
            <person name="Davidsen T.M."/>
            <person name="Wayne K.J."/>
            <person name="Tettelin H."/>
            <person name="Glass J.I."/>
            <person name="Rusch D."/>
            <person name="Podicherti R."/>
            <person name="Tsui H.-C.T."/>
            <person name="Winkler M.E."/>
        </authorList>
    </citation>
    <scope>NUCLEOTIDE SEQUENCE</scope>
</reference>
<organism evidence="1">
    <name type="scientific">marine metagenome</name>
    <dbReference type="NCBI Taxonomy" id="408172"/>
    <lineage>
        <taxon>unclassified sequences</taxon>
        <taxon>metagenomes</taxon>
        <taxon>ecological metagenomes</taxon>
    </lineage>
</organism>
<evidence type="ECO:0000313" key="1">
    <source>
        <dbReference type="EMBL" id="SVC59529.1"/>
    </source>
</evidence>
<sequence length="74" mass="8218">SIHCFKHAFHATLAAEVHAGKRHLGFGLDRGGRGHESEYAEDESLHDLEFLLDGLHQIERKGILKTINIRSGSS</sequence>
<name>A0A382NEB0_9ZZZZ</name>
<protein>
    <submittedName>
        <fullName evidence="1">Uncharacterized protein</fullName>
    </submittedName>
</protein>
<dbReference type="AlphaFoldDB" id="A0A382NEB0"/>
<dbReference type="EMBL" id="UINC01099902">
    <property type="protein sequence ID" value="SVC59529.1"/>
    <property type="molecule type" value="Genomic_DNA"/>
</dbReference>
<accession>A0A382NEB0</accession>
<gene>
    <name evidence="1" type="ORF">METZ01_LOCUS312383</name>
</gene>
<feature type="non-terminal residue" evidence="1">
    <location>
        <position position="1"/>
    </location>
</feature>